<dbReference type="EMBL" id="JAUFPN010000208">
    <property type="protein sequence ID" value="MDN3568417.1"/>
    <property type="molecule type" value="Genomic_DNA"/>
</dbReference>
<protein>
    <submittedName>
        <fullName evidence="1">Helix-turn-helix domain-containing protein</fullName>
    </submittedName>
</protein>
<keyword evidence="2" id="KW-1185">Reference proteome</keyword>
<evidence type="ECO:0000313" key="1">
    <source>
        <dbReference type="EMBL" id="MDN3568417.1"/>
    </source>
</evidence>
<gene>
    <name evidence="1" type="ORF">QWZ14_28895</name>
</gene>
<reference evidence="2" key="1">
    <citation type="journal article" date="2019" name="Int. J. Syst. Evol. Microbiol.">
        <title>The Global Catalogue of Microorganisms (GCM) 10K type strain sequencing project: providing services to taxonomists for standard genome sequencing and annotation.</title>
        <authorList>
            <consortium name="The Broad Institute Genomics Platform"/>
            <consortium name="The Broad Institute Genome Sequencing Center for Infectious Disease"/>
            <person name="Wu L."/>
            <person name="Ma J."/>
        </authorList>
    </citation>
    <scope>NUCLEOTIDE SEQUENCE [LARGE SCALE GENOMIC DNA]</scope>
    <source>
        <strain evidence="2">CECT 7131</strain>
    </source>
</reference>
<dbReference type="Pfam" id="PF13565">
    <property type="entry name" value="HTH_32"/>
    <property type="match status" value="1"/>
</dbReference>
<sequence>MPIALRADFAAGGLRAAARQTKDAAQARRLLALAAIYDGASRTEAARIGGVTLQIVRDWVLRFNAEGPAGLVDRKAPGQAARLNDAHRTALAAALESGPIPAIHGVVRWRLIDLCQWLWEEHRVTVAKQTLSREVRALGY</sequence>
<accession>A0ABT8AF12</accession>
<evidence type="ECO:0000313" key="2">
    <source>
        <dbReference type="Proteomes" id="UP001529369"/>
    </source>
</evidence>
<dbReference type="InterPro" id="IPR009057">
    <property type="entry name" value="Homeodomain-like_sf"/>
</dbReference>
<name>A0ABT8AF12_9PROT</name>
<dbReference type="SUPFAM" id="SSF46689">
    <property type="entry name" value="Homeodomain-like"/>
    <property type="match status" value="1"/>
</dbReference>
<dbReference type="RefSeq" id="WP_290320531.1">
    <property type="nucleotide sequence ID" value="NZ_JAUFPN010000208.1"/>
</dbReference>
<feature type="non-terminal residue" evidence="1">
    <location>
        <position position="140"/>
    </location>
</feature>
<comment type="caution">
    <text evidence="1">The sequence shown here is derived from an EMBL/GenBank/DDBJ whole genome shotgun (WGS) entry which is preliminary data.</text>
</comment>
<proteinExistence type="predicted"/>
<dbReference type="Proteomes" id="UP001529369">
    <property type="component" value="Unassembled WGS sequence"/>
</dbReference>
<organism evidence="1 2">
    <name type="scientific">Paeniroseomonas aquatica</name>
    <dbReference type="NCBI Taxonomy" id="373043"/>
    <lineage>
        <taxon>Bacteria</taxon>
        <taxon>Pseudomonadati</taxon>
        <taxon>Pseudomonadota</taxon>
        <taxon>Alphaproteobacteria</taxon>
        <taxon>Acetobacterales</taxon>
        <taxon>Acetobacteraceae</taxon>
        <taxon>Paeniroseomonas</taxon>
    </lineage>
</organism>